<evidence type="ECO:0000313" key="3">
    <source>
        <dbReference type="Proteomes" id="UP000821866"/>
    </source>
</evidence>
<dbReference type="Proteomes" id="UP000821866">
    <property type="component" value="Chromosome 1"/>
</dbReference>
<name>A0A9J6F119_RHIMP</name>
<reference evidence="2" key="1">
    <citation type="journal article" date="2020" name="Cell">
        <title>Large-Scale Comparative Analyses of Tick Genomes Elucidate Their Genetic Diversity and Vector Capacities.</title>
        <authorList>
            <consortium name="Tick Genome and Microbiome Consortium (TIGMIC)"/>
            <person name="Jia N."/>
            <person name="Wang J."/>
            <person name="Shi W."/>
            <person name="Du L."/>
            <person name="Sun Y."/>
            <person name="Zhan W."/>
            <person name="Jiang J.F."/>
            <person name="Wang Q."/>
            <person name="Zhang B."/>
            <person name="Ji P."/>
            <person name="Bell-Sakyi L."/>
            <person name="Cui X.M."/>
            <person name="Yuan T.T."/>
            <person name="Jiang B.G."/>
            <person name="Yang W.F."/>
            <person name="Lam T.T."/>
            <person name="Chang Q.C."/>
            <person name="Ding S.J."/>
            <person name="Wang X.J."/>
            <person name="Zhu J.G."/>
            <person name="Ruan X.D."/>
            <person name="Zhao L."/>
            <person name="Wei J.T."/>
            <person name="Ye R.Z."/>
            <person name="Que T.C."/>
            <person name="Du C.H."/>
            <person name="Zhou Y.H."/>
            <person name="Cheng J.X."/>
            <person name="Dai P.F."/>
            <person name="Guo W.B."/>
            <person name="Han X.H."/>
            <person name="Huang E.J."/>
            <person name="Li L.F."/>
            <person name="Wei W."/>
            <person name="Gao Y.C."/>
            <person name="Liu J.Z."/>
            <person name="Shao H.Z."/>
            <person name="Wang X."/>
            <person name="Wang C.C."/>
            <person name="Yang T.C."/>
            <person name="Huo Q.B."/>
            <person name="Li W."/>
            <person name="Chen H.Y."/>
            <person name="Chen S.E."/>
            <person name="Zhou L.G."/>
            <person name="Ni X.B."/>
            <person name="Tian J.H."/>
            <person name="Sheng Y."/>
            <person name="Liu T."/>
            <person name="Pan Y.S."/>
            <person name="Xia L.Y."/>
            <person name="Li J."/>
            <person name="Zhao F."/>
            <person name="Cao W.C."/>
        </authorList>
    </citation>
    <scope>NUCLEOTIDE SEQUENCE</scope>
    <source>
        <strain evidence="2">Rmic-2018</strain>
    </source>
</reference>
<sequence>MRSLGSPGALTGGVSPQRAEDGFGEAATAGRQGRSERCRTPLESADVSALDKLCDPRQSAMVVAAGAGAGGEPVQASSAFDMASLVLYGSQAVPVRLKILLDRLLSVLPHDDVIRVLHGFGWTYEDYVRGYILQKERTPLHSTPRTSSGLSGGELPPVHLLSYTNGARRETIVPRTREEGENRADAYRPLCPRPDLRETRCPHVVPLVVASPAFRESIPEPARGDGTTKRTAETS</sequence>
<reference evidence="2" key="2">
    <citation type="submission" date="2021-09" db="EMBL/GenBank/DDBJ databases">
        <authorList>
            <person name="Jia N."/>
            <person name="Wang J."/>
            <person name="Shi W."/>
            <person name="Du L."/>
            <person name="Sun Y."/>
            <person name="Zhan W."/>
            <person name="Jiang J."/>
            <person name="Wang Q."/>
            <person name="Zhang B."/>
            <person name="Ji P."/>
            <person name="Sakyi L.B."/>
            <person name="Cui X."/>
            <person name="Yuan T."/>
            <person name="Jiang B."/>
            <person name="Yang W."/>
            <person name="Lam T.T.-Y."/>
            <person name="Chang Q."/>
            <person name="Ding S."/>
            <person name="Wang X."/>
            <person name="Zhu J."/>
            <person name="Ruan X."/>
            <person name="Zhao L."/>
            <person name="Wei J."/>
            <person name="Que T."/>
            <person name="Du C."/>
            <person name="Cheng J."/>
            <person name="Dai P."/>
            <person name="Han X."/>
            <person name="Huang E."/>
            <person name="Gao Y."/>
            <person name="Liu J."/>
            <person name="Shao H."/>
            <person name="Ye R."/>
            <person name="Li L."/>
            <person name="Wei W."/>
            <person name="Wang X."/>
            <person name="Wang C."/>
            <person name="Huo Q."/>
            <person name="Li W."/>
            <person name="Guo W."/>
            <person name="Chen H."/>
            <person name="Chen S."/>
            <person name="Zhou L."/>
            <person name="Zhou L."/>
            <person name="Ni X."/>
            <person name="Tian J."/>
            <person name="Zhou Y."/>
            <person name="Sheng Y."/>
            <person name="Liu T."/>
            <person name="Pan Y."/>
            <person name="Xia L."/>
            <person name="Li J."/>
            <person name="Zhao F."/>
            <person name="Cao W."/>
        </authorList>
    </citation>
    <scope>NUCLEOTIDE SEQUENCE</scope>
    <source>
        <strain evidence="2">Rmic-2018</strain>
        <tissue evidence="2">Larvae</tissue>
    </source>
</reference>
<dbReference type="AlphaFoldDB" id="A0A9J6F119"/>
<dbReference type="EMBL" id="JABSTU010000001">
    <property type="protein sequence ID" value="KAH8039944.1"/>
    <property type="molecule type" value="Genomic_DNA"/>
</dbReference>
<proteinExistence type="predicted"/>
<evidence type="ECO:0000256" key="1">
    <source>
        <dbReference type="SAM" id="MobiDB-lite"/>
    </source>
</evidence>
<evidence type="ECO:0000313" key="2">
    <source>
        <dbReference type="EMBL" id="KAH8039944.1"/>
    </source>
</evidence>
<feature type="compositionally biased region" description="Basic and acidic residues" evidence="1">
    <location>
        <begin position="222"/>
        <end position="235"/>
    </location>
</feature>
<organism evidence="2 3">
    <name type="scientific">Rhipicephalus microplus</name>
    <name type="common">Cattle tick</name>
    <name type="synonym">Boophilus microplus</name>
    <dbReference type="NCBI Taxonomy" id="6941"/>
    <lineage>
        <taxon>Eukaryota</taxon>
        <taxon>Metazoa</taxon>
        <taxon>Ecdysozoa</taxon>
        <taxon>Arthropoda</taxon>
        <taxon>Chelicerata</taxon>
        <taxon>Arachnida</taxon>
        <taxon>Acari</taxon>
        <taxon>Parasitiformes</taxon>
        <taxon>Ixodida</taxon>
        <taxon>Ixodoidea</taxon>
        <taxon>Ixodidae</taxon>
        <taxon>Rhipicephalinae</taxon>
        <taxon>Rhipicephalus</taxon>
        <taxon>Boophilus</taxon>
    </lineage>
</organism>
<gene>
    <name evidence="2" type="ORF">HPB51_009200</name>
</gene>
<evidence type="ECO:0008006" key="4">
    <source>
        <dbReference type="Google" id="ProtNLM"/>
    </source>
</evidence>
<dbReference type="VEuPathDB" id="VectorBase:LOC119182172"/>
<dbReference type="GO" id="GO:0005634">
    <property type="term" value="C:nucleus"/>
    <property type="evidence" value="ECO:0007669"/>
    <property type="project" value="TreeGrafter"/>
</dbReference>
<accession>A0A9J6F119</accession>
<dbReference type="GO" id="GO:0006355">
    <property type="term" value="P:regulation of DNA-templated transcription"/>
    <property type="evidence" value="ECO:0007669"/>
    <property type="project" value="TreeGrafter"/>
</dbReference>
<protein>
    <recommendedName>
        <fullName evidence="4">Zinc finger protein basonuclin-2</fullName>
    </recommendedName>
</protein>
<feature type="region of interest" description="Disordered" evidence="1">
    <location>
        <begin position="1"/>
        <end position="40"/>
    </location>
</feature>
<feature type="region of interest" description="Disordered" evidence="1">
    <location>
        <begin position="216"/>
        <end position="235"/>
    </location>
</feature>
<dbReference type="PANTHER" id="PTHR15021">
    <property type="entry name" value="DISCONNECTED-RELATED"/>
    <property type="match status" value="1"/>
</dbReference>
<dbReference type="PANTHER" id="PTHR15021:SF0">
    <property type="entry name" value="DISCO-RELATED, ISOFORM A-RELATED"/>
    <property type="match status" value="1"/>
</dbReference>
<dbReference type="InterPro" id="IPR040436">
    <property type="entry name" value="Disconnected-like"/>
</dbReference>
<comment type="caution">
    <text evidence="2">The sequence shown here is derived from an EMBL/GenBank/DDBJ whole genome shotgun (WGS) entry which is preliminary data.</text>
</comment>
<keyword evidence="3" id="KW-1185">Reference proteome</keyword>